<sequence>MKAILWSKYVSVGAGVTLATPLPMEFSGRALSLSNPRDPTQLSTQKANQFQRPHEAFNIHFCKFRRRRRRCARHRRRDAPAVFRTHFCLFSFGRFTHDPGLRINQIDSQIGSIAGPPRSRDGLVVGSAVRLTAHMNL</sequence>
<dbReference type="Proteomes" id="UP001168821">
    <property type="component" value="Unassembled WGS sequence"/>
</dbReference>
<gene>
    <name evidence="1" type="ORF">Zmor_013511</name>
</gene>
<comment type="caution">
    <text evidence="1">The sequence shown here is derived from an EMBL/GenBank/DDBJ whole genome shotgun (WGS) entry which is preliminary data.</text>
</comment>
<name>A0AA38IFM3_9CUCU</name>
<dbReference type="EMBL" id="JALNTZ010000004">
    <property type="protein sequence ID" value="KAJ3654316.1"/>
    <property type="molecule type" value="Genomic_DNA"/>
</dbReference>
<dbReference type="AlphaFoldDB" id="A0AA38IFM3"/>
<accession>A0AA38IFM3</accession>
<protein>
    <submittedName>
        <fullName evidence="1">Uncharacterized protein</fullName>
    </submittedName>
</protein>
<keyword evidence="2" id="KW-1185">Reference proteome</keyword>
<reference evidence="1" key="1">
    <citation type="journal article" date="2023" name="G3 (Bethesda)">
        <title>Whole genome assemblies of Zophobas morio and Tenebrio molitor.</title>
        <authorList>
            <person name="Kaur S."/>
            <person name="Stinson S.A."/>
            <person name="diCenzo G.C."/>
        </authorList>
    </citation>
    <scope>NUCLEOTIDE SEQUENCE</scope>
    <source>
        <strain evidence="1">QUZm001</strain>
    </source>
</reference>
<proteinExistence type="predicted"/>
<evidence type="ECO:0000313" key="2">
    <source>
        <dbReference type="Proteomes" id="UP001168821"/>
    </source>
</evidence>
<evidence type="ECO:0000313" key="1">
    <source>
        <dbReference type="EMBL" id="KAJ3654316.1"/>
    </source>
</evidence>
<organism evidence="1 2">
    <name type="scientific">Zophobas morio</name>
    <dbReference type="NCBI Taxonomy" id="2755281"/>
    <lineage>
        <taxon>Eukaryota</taxon>
        <taxon>Metazoa</taxon>
        <taxon>Ecdysozoa</taxon>
        <taxon>Arthropoda</taxon>
        <taxon>Hexapoda</taxon>
        <taxon>Insecta</taxon>
        <taxon>Pterygota</taxon>
        <taxon>Neoptera</taxon>
        <taxon>Endopterygota</taxon>
        <taxon>Coleoptera</taxon>
        <taxon>Polyphaga</taxon>
        <taxon>Cucujiformia</taxon>
        <taxon>Tenebrionidae</taxon>
        <taxon>Zophobas</taxon>
    </lineage>
</organism>